<dbReference type="RefSeq" id="WP_210791951.1">
    <property type="nucleotide sequence ID" value="NZ_JAGPXB010000042.1"/>
</dbReference>
<evidence type="ECO:0000313" key="2">
    <source>
        <dbReference type="Proteomes" id="UP000679008"/>
    </source>
</evidence>
<gene>
    <name evidence="1" type="ORF">KBJ98_15220</name>
</gene>
<evidence type="ECO:0000313" key="1">
    <source>
        <dbReference type="EMBL" id="MBQ0910058.1"/>
    </source>
</evidence>
<proteinExistence type="predicted"/>
<name>A0ABS5D7P2_9FLAO</name>
<comment type="caution">
    <text evidence="1">The sequence shown here is derived from an EMBL/GenBank/DDBJ whole genome shotgun (WGS) entry which is preliminary data.</text>
</comment>
<evidence type="ECO:0008006" key="3">
    <source>
        <dbReference type="Google" id="ProtNLM"/>
    </source>
</evidence>
<reference evidence="1 2" key="1">
    <citation type="submission" date="2021-04" db="EMBL/GenBank/DDBJ databases">
        <title>Description of novel Flavobacterium sp. F-328.</title>
        <authorList>
            <person name="Saticioglu I.B."/>
        </authorList>
    </citation>
    <scope>NUCLEOTIDE SEQUENCE [LARGE SCALE GENOMIC DNA]</scope>
    <source>
        <strain evidence="1 2">F-328</strain>
    </source>
</reference>
<keyword evidence="2" id="KW-1185">Reference proteome</keyword>
<dbReference type="EMBL" id="JAGPXB010000042">
    <property type="protein sequence ID" value="MBQ0910058.1"/>
    <property type="molecule type" value="Genomic_DNA"/>
</dbReference>
<organism evidence="1 2">
    <name type="scientific">Flavobacterium erciyesense</name>
    <dbReference type="NCBI Taxonomy" id="2825842"/>
    <lineage>
        <taxon>Bacteria</taxon>
        <taxon>Pseudomonadati</taxon>
        <taxon>Bacteroidota</taxon>
        <taxon>Flavobacteriia</taxon>
        <taxon>Flavobacteriales</taxon>
        <taxon>Flavobacteriaceae</taxon>
        <taxon>Flavobacterium</taxon>
    </lineage>
</organism>
<protein>
    <recommendedName>
        <fullName evidence="3">Lipocalin-like domain-containing protein</fullName>
    </recommendedName>
</protein>
<dbReference type="Proteomes" id="UP000679008">
    <property type="component" value="Unassembled WGS sequence"/>
</dbReference>
<sequence length="137" mass="16609">MKNRFSIFIFNIIILCFFSCKSENEKKLIGYSNGKYWDLIKIKDYKYYKPKYSAYFGKNGNYLYYFFNVGDSNNTKERIKYDFGDVIYPEKWFFENDSIVSIQGFRYRILKLTNTHFEIQNLEVPDDIVEYKLSSEQ</sequence>
<accession>A0ABS5D7P2</accession>